<sequence length="690" mass="77224">MAFDDRKPPRPPEKKPGRTWLLLPTRGAREEHAGTKHRNPQEHVQRQYGNCVQKIIEIARDVKATDGRRAVLSTCTSQVSVVQLSQHCRSSSLLPVRDTHEPKRECGCELLTSPYRKARHDYAALALALRMDRCFLYFHVLYVSIPLYPTSLSRPIQHPIRVYPDPAPAYPPYPTSYQHPYPDYQHPYPALSNIPIPPYPTLQIPIRLIQHPYPALSNIPIPPYPTSLYPTSLSRPIPIPPYPTSLSRLIQHPYPALSNIPIPPYPTSLSALSNIPIPPYPTSLSRPPALSNIPIPPYPNPAIHPYPALSNIPIPPIQHPYPAYIQHPYPASSNIPIPPYPTSLSRLIQHPYPALSNIPIPPYPTSLSPLSTSLSRLIQHPYPALSNIPIPPYPTSLSRLSNIPIPALSNIPIPLSNIPIPPIQHIPPYPTSNIPIPPYPTSLSRLIQHPYPALSNIPIPPIQHPYPAYPPYPNIPIPPYPTSLFIQHPYPALSNIPPTLYLSNISLPPYPTSLSRLIQHPYPASSQSRLILSRLIQHPYPALSNITYDRGHTIPNSVRPVVTKALVNDVRDTPFREKLWRTNTLSAAAMLMPLCKLNILTNRPAQRSQTTYTLPQKRHTRTQGHQSASAVSPAHGAAFESWSVTDPCKTLRILPPRFAQWQRRDPGAEEFFSTKSVEVLSADIDTRGSP</sequence>
<feature type="region of interest" description="Disordered" evidence="1">
    <location>
        <begin position="608"/>
        <end position="632"/>
    </location>
</feature>
<evidence type="ECO:0000313" key="3">
    <source>
        <dbReference type="Proteomes" id="UP000283509"/>
    </source>
</evidence>
<protein>
    <submittedName>
        <fullName evidence="2">Uncharacterized protein</fullName>
    </submittedName>
</protein>
<keyword evidence="3" id="KW-1185">Reference proteome</keyword>
<proteinExistence type="predicted"/>
<dbReference type="Proteomes" id="UP000283509">
    <property type="component" value="Unassembled WGS sequence"/>
</dbReference>
<accession>A0A3R7PR24</accession>
<comment type="caution">
    <text evidence="2">The sequence shown here is derived from an EMBL/GenBank/DDBJ whole genome shotgun (WGS) entry which is preliminary data.</text>
</comment>
<gene>
    <name evidence="2" type="ORF">C7M84_001309</name>
</gene>
<evidence type="ECO:0000256" key="1">
    <source>
        <dbReference type="SAM" id="MobiDB-lite"/>
    </source>
</evidence>
<organism evidence="2 3">
    <name type="scientific">Penaeus vannamei</name>
    <name type="common">Whiteleg shrimp</name>
    <name type="synonym">Litopenaeus vannamei</name>
    <dbReference type="NCBI Taxonomy" id="6689"/>
    <lineage>
        <taxon>Eukaryota</taxon>
        <taxon>Metazoa</taxon>
        <taxon>Ecdysozoa</taxon>
        <taxon>Arthropoda</taxon>
        <taxon>Crustacea</taxon>
        <taxon>Multicrustacea</taxon>
        <taxon>Malacostraca</taxon>
        <taxon>Eumalacostraca</taxon>
        <taxon>Eucarida</taxon>
        <taxon>Decapoda</taxon>
        <taxon>Dendrobranchiata</taxon>
        <taxon>Penaeoidea</taxon>
        <taxon>Penaeidae</taxon>
        <taxon>Penaeus</taxon>
    </lineage>
</organism>
<evidence type="ECO:0000313" key="2">
    <source>
        <dbReference type="EMBL" id="ROT79970.1"/>
    </source>
</evidence>
<reference evidence="2 3" key="1">
    <citation type="submission" date="2018-04" db="EMBL/GenBank/DDBJ databases">
        <authorList>
            <person name="Zhang X."/>
            <person name="Yuan J."/>
            <person name="Li F."/>
            <person name="Xiang J."/>
        </authorList>
    </citation>
    <scope>NUCLEOTIDE SEQUENCE [LARGE SCALE GENOMIC DNA]</scope>
    <source>
        <tissue evidence="2">Muscle</tissue>
    </source>
</reference>
<dbReference type="AlphaFoldDB" id="A0A3R7PR24"/>
<reference evidence="2 3" key="2">
    <citation type="submission" date="2019-01" db="EMBL/GenBank/DDBJ databases">
        <title>The decoding of complex shrimp genome reveals the adaptation for benthos swimmer, frequently molting mechanism and breeding impact on genome.</title>
        <authorList>
            <person name="Sun Y."/>
            <person name="Gao Y."/>
            <person name="Yu Y."/>
        </authorList>
    </citation>
    <scope>NUCLEOTIDE SEQUENCE [LARGE SCALE GENOMIC DNA]</scope>
    <source>
        <tissue evidence="2">Muscle</tissue>
    </source>
</reference>
<dbReference type="EMBL" id="QCYY01001169">
    <property type="protein sequence ID" value="ROT79970.1"/>
    <property type="molecule type" value="Genomic_DNA"/>
</dbReference>
<name>A0A3R7PR24_PENVA</name>